<dbReference type="InterPro" id="IPR032508">
    <property type="entry name" value="FecR_C"/>
</dbReference>
<dbReference type="Gene3D" id="2.60.120.1440">
    <property type="match status" value="1"/>
</dbReference>
<evidence type="ECO:0000259" key="2">
    <source>
        <dbReference type="Pfam" id="PF16344"/>
    </source>
</evidence>
<dbReference type="Pfam" id="PF04773">
    <property type="entry name" value="FecR"/>
    <property type="match status" value="1"/>
</dbReference>
<reference evidence="3" key="1">
    <citation type="journal article" date="2014" name="Int. J. Syst. Evol. Microbiol.">
        <title>Complete genome sequence of Corynebacterium casei LMG S-19264T (=DSM 44701T), isolated from a smear-ripened cheese.</title>
        <authorList>
            <consortium name="US DOE Joint Genome Institute (JGI-PGF)"/>
            <person name="Walter F."/>
            <person name="Albersmeier A."/>
            <person name="Kalinowski J."/>
            <person name="Ruckert C."/>
        </authorList>
    </citation>
    <scope>NUCLEOTIDE SEQUENCE</scope>
    <source>
        <strain evidence="3">KCTC 12113</strain>
    </source>
</reference>
<feature type="domain" description="FecR protein" evidence="1">
    <location>
        <begin position="171"/>
        <end position="266"/>
    </location>
</feature>
<dbReference type="AlphaFoldDB" id="A0A918J6K2"/>
<comment type="caution">
    <text evidence="3">The sequence shown here is derived from an EMBL/GenBank/DDBJ whole genome shotgun (WGS) entry which is preliminary data.</text>
</comment>
<dbReference type="InterPro" id="IPR012373">
    <property type="entry name" value="Ferrdict_sens_TM"/>
</dbReference>
<dbReference type="EMBL" id="BMWP01000036">
    <property type="protein sequence ID" value="GGW48517.1"/>
    <property type="molecule type" value="Genomic_DNA"/>
</dbReference>
<reference evidence="3" key="2">
    <citation type="submission" date="2020-09" db="EMBL/GenBank/DDBJ databases">
        <authorList>
            <person name="Sun Q."/>
            <person name="Kim S."/>
        </authorList>
    </citation>
    <scope>NUCLEOTIDE SEQUENCE</scope>
    <source>
        <strain evidence="3">KCTC 12113</strain>
    </source>
</reference>
<dbReference type="PIRSF" id="PIRSF018266">
    <property type="entry name" value="FecR"/>
    <property type="match status" value="1"/>
</dbReference>
<evidence type="ECO:0000259" key="1">
    <source>
        <dbReference type="Pfam" id="PF04773"/>
    </source>
</evidence>
<dbReference type="PANTHER" id="PTHR30273:SF2">
    <property type="entry name" value="PROTEIN FECR"/>
    <property type="match status" value="1"/>
</dbReference>
<keyword evidence="4" id="KW-1185">Reference proteome</keyword>
<proteinExistence type="predicted"/>
<organism evidence="3 4">
    <name type="scientific">Arenibacter certesii</name>
    <dbReference type="NCBI Taxonomy" id="228955"/>
    <lineage>
        <taxon>Bacteria</taxon>
        <taxon>Pseudomonadati</taxon>
        <taxon>Bacteroidota</taxon>
        <taxon>Flavobacteriia</taxon>
        <taxon>Flavobacteriales</taxon>
        <taxon>Flavobacteriaceae</taxon>
        <taxon>Arenibacter</taxon>
    </lineage>
</organism>
<dbReference type="InterPro" id="IPR006860">
    <property type="entry name" value="FecR"/>
</dbReference>
<dbReference type="PANTHER" id="PTHR30273">
    <property type="entry name" value="PERIPLASMIC SIGNAL SENSOR AND SIGMA FACTOR ACTIVATOR FECR-RELATED"/>
    <property type="match status" value="1"/>
</dbReference>
<sequence>MIPEEIERLIIKFLSNSTTNEELVKLNSWIQDTDNEEVFKEYVKTHFATTLAMNNPDLEEVRTNLLKEIRCETNKKRGRFKTVFKYAAMAVLFLSLGYFLDNELTDRDANQPIAPKIDAITLQLGNGEIKVISGEETADVLSEEGNVIGVQKGQKLVYEEHGSQEEGSYNTLRIPKGKQFNIELSDGTVVYLNAESSLKFPTTFLAGEERKVFLTGEAFMEVAHDSNIPFIVNTGQLDVKVYGTSFNIANYPEDESTEVVLVEGSVSLKNAVNSRNYKDEVFLEPGFKGSFNKEVGSVEKEKVNTSQYTSWKSGNLVFREISFEKIIQKLERSYNVVIINNNKALAKETFNATIETQYETIEQVLNYFNKVYEIDYIIVENKIVIK</sequence>
<evidence type="ECO:0000313" key="3">
    <source>
        <dbReference type="EMBL" id="GGW48517.1"/>
    </source>
</evidence>
<gene>
    <name evidence="3" type="ORF">GCM10007383_35740</name>
</gene>
<feature type="domain" description="Protein FecR C-terminal" evidence="2">
    <location>
        <begin position="316"/>
        <end position="385"/>
    </location>
</feature>
<dbReference type="GO" id="GO:0016989">
    <property type="term" value="F:sigma factor antagonist activity"/>
    <property type="evidence" value="ECO:0007669"/>
    <property type="project" value="TreeGrafter"/>
</dbReference>
<dbReference type="Gene3D" id="3.55.50.30">
    <property type="match status" value="1"/>
</dbReference>
<name>A0A918J6K2_9FLAO</name>
<protein>
    <submittedName>
        <fullName evidence="3">Anti-sigma factor</fullName>
    </submittedName>
</protein>
<evidence type="ECO:0000313" key="4">
    <source>
        <dbReference type="Proteomes" id="UP000634668"/>
    </source>
</evidence>
<dbReference type="Pfam" id="PF16344">
    <property type="entry name" value="FecR_C"/>
    <property type="match status" value="1"/>
</dbReference>
<dbReference type="RefSeq" id="WP_034236349.1">
    <property type="nucleotide sequence ID" value="NZ_BMWP01000036.1"/>
</dbReference>
<dbReference type="Proteomes" id="UP000634668">
    <property type="component" value="Unassembled WGS sequence"/>
</dbReference>
<accession>A0A918J6K2</accession>